<dbReference type="GO" id="GO:0016746">
    <property type="term" value="F:acyltransferase activity"/>
    <property type="evidence" value="ECO:0007669"/>
    <property type="project" value="UniProtKB-KW"/>
</dbReference>
<dbReference type="Gene3D" id="3.40.630.30">
    <property type="match status" value="1"/>
</dbReference>
<dbReference type="RefSeq" id="WP_382423069.1">
    <property type="nucleotide sequence ID" value="NZ_JBHSCW010000008.1"/>
</dbReference>
<reference evidence="3" key="1">
    <citation type="journal article" date="2019" name="Int. J. Syst. Evol. Microbiol.">
        <title>The Global Catalogue of Microorganisms (GCM) 10K type strain sequencing project: providing services to taxonomists for standard genome sequencing and annotation.</title>
        <authorList>
            <consortium name="The Broad Institute Genomics Platform"/>
            <consortium name="The Broad Institute Genome Sequencing Center for Infectious Disease"/>
            <person name="Wu L."/>
            <person name="Ma J."/>
        </authorList>
    </citation>
    <scope>NUCLEOTIDE SEQUENCE [LARGE SCALE GENOMIC DNA]</scope>
    <source>
        <strain evidence="3">CECT 8472</strain>
    </source>
</reference>
<dbReference type="Pfam" id="PF18014">
    <property type="entry name" value="Acetyltransf_18"/>
    <property type="match status" value="1"/>
</dbReference>
<dbReference type="InterPro" id="IPR016181">
    <property type="entry name" value="Acyl_CoA_acyltransferase"/>
</dbReference>
<protein>
    <submittedName>
        <fullName evidence="2">GNAT family N-acetyltransferase</fullName>
        <ecNumber evidence="2">2.3.1.-</ecNumber>
    </submittedName>
</protein>
<dbReference type="PANTHER" id="PTHR47237">
    <property type="entry name" value="SLL0310 PROTEIN"/>
    <property type="match status" value="1"/>
</dbReference>
<evidence type="ECO:0000313" key="2">
    <source>
        <dbReference type="EMBL" id="MFC4352711.1"/>
    </source>
</evidence>
<dbReference type="Pfam" id="PF13508">
    <property type="entry name" value="Acetyltransf_7"/>
    <property type="match status" value="1"/>
</dbReference>
<name>A0ABV8UQ54_9PROT</name>
<dbReference type="SUPFAM" id="SSF55729">
    <property type="entry name" value="Acyl-CoA N-acyltransferases (Nat)"/>
    <property type="match status" value="1"/>
</dbReference>
<dbReference type="InterPro" id="IPR052729">
    <property type="entry name" value="Acyl/Acetyltrans_Enzymes"/>
</dbReference>
<dbReference type="EMBL" id="JBHSCW010000008">
    <property type="protein sequence ID" value="MFC4352711.1"/>
    <property type="molecule type" value="Genomic_DNA"/>
</dbReference>
<feature type="domain" description="N-acetyltransferase" evidence="1">
    <location>
        <begin position="32"/>
        <end position="185"/>
    </location>
</feature>
<comment type="caution">
    <text evidence="2">The sequence shown here is derived from an EMBL/GenBank/DDBJ whole genome shotgun (WGS) entry which is preliminary data.</text>
</comment>
<keyword evidence="2" id="KW-0808">Transferase</keyword>
<gene>
    <name evidence="2" type="ORF">ACFOW6_14260</name>
</gene>
<dbReference type="InterPro" id="IPR000182">
    <property type="entry name" value="GNAT_dom"/>
</dbReference>
<evidence type="ECO:0000313" key="3">
    <source>
        <dbReference type="Proteomes" id="UP001595799"/>
    </source>
</evidence>
<keyword evidence="3" id="KW-1185">Reference proteome</keyword>
<accession>A0ABV8UQ54</accession>
<proteinExistence type="predicted"/>
<evidence type="ECO:0000259" key="1">
    <source>
        <dbReference type="PROSITE" id="PS51186"/>
    </source>
</evidence>
<sequence length="311" mass="33138">MENASACWLRVGDDKEARVAHESKEVDSGTVVQFRDLQDADLAQARQLSAAEGWPHREEDWRFMLQLGEGLAAFDGGQLIGTALAWPFGEAVSTVGMVLVHSQRRGSGLGKALFTRLMARIGAPTVLLHATDQAVPLYRAFDFTPVGQVRQCQGEAPQQGFALSEDISAVRPLEPSALDDILELDARATGADRRDLLSGIARMGRCYGLHGEKGLRGYAVSRPFGRGVQVGPVVADSDAGAVALAAACLSEVPGGCHLRFDVPAESPLADWVQRRSLPAVGLVTRMQRGPDPLDGREGALKVHGLASQALG</sequence>
<dbReference type="Proteomes" id="UP001595799">
    <property type="component" value="Unassembled WGS sequence"/>
</dbReference>
<organism evidence="2 3">
    <name type="scientific">Fodinicurvata halophila</name>
    <dbReference type="NCBI Taxonomy" id="1419723"/>
    <lineage>
        <taxon>Bacteria</taxon>
        <taxon>Pseudomonadati</taxon>
        <taxon>Pseudomonadota</taxon>
        <taxon>Alphaproteobacteria</taxon>
        <taxon>Rhodospirillales</taxon>
        <taxon>Rhodovibrionaceae</taxon>
        <taxon>Fodinicurvata</taxon>
    </lineage>
</organism>
<dbReference type="CDD" id="cd04301">
    <property type="entry name" value="NAT_SF"/>
    <property type="match status" value="1"/>
</dbReference>
<keyword evidence="2" id="KW-0012">Acyltransferase</keyword>
<dbReference type="InterPro" id="IPR041496">
    <property type="entry name" value="YitH/HolE_GNAT"/>
</dbReference>
<dbReference type="EC" id="2.3.1.-" evidence="2"/>
<dbReference type="Gene3D" id="3.40.630.90">
    <property type="match status" value="1"/>
</dbReference>
<dbReference type="PROSITE" id="PS51186">
    <property type="entry name" value="GNAT"/>
    <property type="match status" value="1"/>
</dbReference>
<dbReference type="PANTHER" id="PTHR47237:SF2">
    <property type="entry name" value="BLL4206 PROTEIN"/>
    <property type="match status" value="1"/>
</dbReference>